<name>A0A7S0VD87_9CHLO</name>
<dbReference type="EMBL" id="HBFM01025974">
    <property type="protein sequence ID" value="CAD8783732.1"/>
    <property type="molecule type" value="Transcribed_RNA"/>
</dbReference>
<dbReference type="AlphaFoldDB" id="A0A7S0VD87"/>
<gene>
    <name evidence="2" type="ORF">PPAR00522_LOCUS16799</name>
</gene>
<sequence>MSEQPTEQVQRPVPRRIEYFAEENFKDANLFRSVHLGWGFVGGSAAVLACMGISASTQSKSANVSFRWLQRRVGFQFATLSYTITSNLMYYYDGKKWVTRDWADIMRRFTDRKKGRRSDYII</sequence>
<organism evidence="2">
    <name type="scientific">Polytomella parva</name>
    <dbReference type="NCBI Taxonomy" id="51329"/>
    <lineage>
        <taxon>Eukaryota</taxon>
        <taxon>Viridiplantae</taxon>
        <taxon>Chlorophyta</taxon>
        <taxon>core chlorophytes</taxon>
        <taxon>Chlorophyceae</taxon>
        <taxon>CS clade</taxon>
        <taxon>Chlamydomonadales</taxon>
        <taxon>Chlamydomonadaceae</taxon>
        <taxon>Polytomella</taxon>
    </lineage>
</organism>
<feature type="transmembrane region" description="Helical" evidence="1">
    <location>
        <begin position="73"/>
        <end position="92"/>
    </location>
</feature>
<keyword evidence="1" id="KW-1133">Transmembrane helix</keyword>
<feature type="transmembrane region" description="Helical" evidence="1">
    <location>
        <begin position="35"/>
        <end position="53"/>
    </location>
</feature>
<proteinExistence type="predicted"/>
<keyword evidence="1" id="KW-0812">Transmembrane</keyword>
<keyword evidence="1" id="KW-0472">Membrane</keyword>
<accession>A0A7S0VD87</accession>
<protein>
    <submittedName>
        <fullName evidence="2">Uncharacterized protein</fullName>
    </submittedName>
</protein>
<evidence type="ECO:0000256" key="1">
    <source>
        <dbReference type="SAM" id="Phobius"/>
    </source>
</evidence>
<reference evidence="2" key="1">
    <citation type="submission" date="2021-01" db="EMBL/GenBank/DDBJ databases">
        <authorList>
            <person name="Corre E."/>
            <person name="Pelletier E."/>
            <person name="Niang G."/>
            <person name="Scheremetjew M."/>
            <person name="Finn R."/>
            <person name="Kale V."/>
            <person name="Holt S."/>
            <person name="Cochrane G."/>
            <person name="Meng A."/>
            <person name="Brown T."/>
            <person name="Cohen L."/>
        </authorList>
    </citation>
    <scope>NUCLEOTIDE SEQUENCE</scope>
    <source>
        <strain evidence="2">SAG 63-3</strain>
    </source>
</reference>
<evidence type="ECO:0000313" key="2">
    <source>
        <dbReference type="EMBL" id="CAD8783732.1"/>
    </source>
</evidence>